<dbReference type="InterPro" id="IPR038937">
    <property type="entry name" value="RopGEF"/>
</dbReference>
<dbReference type="Proteomes" id="UP001346149">
    <property type="component" value="Unassembled WGS sequence"/>
</dbReference>
<dbReference type="GO" id="GO:0005085">
    <property type="term" value="F:guanyl-nucleotide exchange factor activity"/>
    <property type="evidence" value="ECO:0007669"/>
    <property type="project" value="UniProtKB-UniRule"/>
</dbReference>
<dbReference type="FunFam" id="1.20.58.2010:FF:000001">
    <property type="entry name" value="Rop guanine nucleotide exchange factor 14"/>
    <property type="match status" value="1"/>
</dbReference>
<dbReference type="Gene3D" id="1.20.58.2010">
    <property type="entry name" value="PRONE domain, subdomain 1"/>
    <property type="match status" value="2"/>
</dbReference>
<gene>
    <name evidence="5" type="ORF">SAY86_003546</name>
</gene>
<sequence>MITMSRTLVCCTRGREISVDFEEQERVITYDGLETCILNNQSYDNESRTSRDDWFPTDSLDEDDSSCSSSKDASGSFSSKWSSLKREDHDQEKYDWEFTGSPQHCYVKEKPMYTINPSNVETMKEKFVKLLLGDDTTGGKDGLSSALALSNAISNLAVSVFGELWKLEPLPEERKRKWRREMDWLLSPTNYMVELVPTKQCGPNGCMLEIMTPKARADILLNLPALQKLDSMLIEALDSMVNKEFCYAEGVSQAERRSKGDILNKPWWLPSPRVPSSGLSDSGRKKLMHQRRVIHQVMKAAKTINENVLLEMPIPTIIRNALPKSGRANLGDGLYKVLTSTCSSNEMIRFLNLKSEHNALDCLNRLEAAVLVWKEKIMGKLLNNSPMGRSWTFMKDHMSEVDKIESLVDRSENLIQHLKSQYPGLPHTFLDATKVQYGKDVGNAILESYSRVLGNVAFRVLCRIHDILQEDALWNPNSPSLSCCFPGMKYSDPFEDPGKNRRLGTL</sequence>
<reference evidence="5 6" key="1">
    <citation type="journal article" date="2023" name="Hortic Res">
        <title>Pangenome of water caltrop reveals structural variations and asymmetric subgenome divergence after allopolyploidization.</title>
        <authorList>
            <person name="Zhang X."/>
            <person name="Chen Y."/>
            <person name="Wang L."/>
            <person name="Yuan Y."/>
            <person name="Fang M."/>
            <person name="Shi L."/>
            <person name="Lu R."/>
            <person name="Comes H.P."/>
            <person name="Ma Y."/>
            <person name="Chen Y."/>
            <person name="Huang G."/>
            <person name="Zhou Y."/>
            <person name="Zheng Z."/>
            <person name="Qiu Y."/>
        </authorList>
    </citation>
    <scope>NUCLEOTIDE SEQUENCE [LARGE SCALE GENOMIC DNA]</scope>
    <source>
        <strain evidence="5">F231</strain>
    </source>
</reference>
<comment type="caution">
    <text evidence="5">The sequence shown here is derived from an EMBL/GenBank/DDBJ whole genome shotgun (WGS) entry which is preliminary data.</text>
</comment>
<evidence type="ECO:0000259" key="4">
    <source>
        <dbReference type="PROSITE" id="PS51334"/>
    </source>
</evidence>
<feature type="compositionally biased region" description="Low complexity" evidence="3">
    <location>
        <begin position="66"/>
        <end position="79"/>
    </location>
</feature>
<dbReference type="FunFam" id="1.20.58.2010:FF:000003">
    <property type="entry name" value="Rop guanine nucleotide exchange factor 14"/>
    <property type="match status" value="1"/>
</dbReference>
<dbReference type="InterPro" id="IPR005512">
    <property type="entry name" value="PRONE_dom"/>
</dbReference>
<evidence type="ECO:0000313" key="6">
    <source>
        <dbReference type="Proteomes" id="UP001346149"/>
    </source>
</evidence>
<evidence type="ECO:0000256" key="3">
    <source>
        <dbReference type="SAM" id="MobiDB-lite"/>
    </source>
</evidence>
<dbReference type="PROSITE" id="PS51334">
    <property type="entry name" value="PRONE"/>
    <property type="match status" value="1"/>
</dbReference>
<accession>A0AAN7MEE0</accession>
<organism evidence="5 6">
    <name type="scientific">Trapa natans</name>
    <name type="common">Water chestnut</name>
    <dbReference type="NCBI Taxonomy" id="22666"/>
    <lineage>
        <taxon>Eukaryota</taxon>
        <taxon>Viridiplantae</taxon>
        <taxon>Streptophyta</taxon>
        <taxon>Embryophyta</taxon>
        <taxon>Tracheophyta</taxon>
        <taxon>Spermatophyta</taxon>
        <taxon>Magnoliopsida</taxon>
        <taxon>eudicotyledons</taxon>
        <taxon>Gunneridae</taxon>
        <taxon>Pentapetalae</taxon>
        <taxon>rosids</taxon>
        <taxon>malvids</taxon>
        <taxon>Myrtales</taxon>
        <taxon>Lythraceae</taxon>
        <taxon>Trapa</taxon>
    </lineage>
</organism>
<feature type="domain" description="PRONE" evidence="4">
    <location>
        <begin position="110"/>
        <end position="481"/>
    </location>
</feature>
<feature type="region of interest" description="Disordered" evidence="3">
    <location>
        <begin position="44"/>
        <end position="79"/>
    </location>
</feature>
<evidence type="ECO:0000256" key="1">
    <source>
        <dbReference type="ARBA" id="ARBA00022658"/>
    </source>
</evidence>
<evidence type="ECO:0000313" key="5">
    <source>
        <dbReference type="EMBL" id="KAK4803729.1"/>
    </source>
</evidence>
<feature type="compositionally biased region" description="Basic and acidic residues" evidence="3">
    <location>
        <begin position="45"/>
        <end position="54"/>
    </location>
</feature>
<keyword evidence="6" id="KW-1185">Reference proteome</keyword>
<dbReference type="AlphaFoldDB" id="A0AAN7MEE0"/>
<evidence type="ECO:0000256" key="2">
    <source>
        <dbReference type="PROSITE-ProRule" id="PRU00663"/>
    </source>
</evidence>
<dbReference type="PANTHER" id="PTHR33101:SF2">
    <property type="entry name" value="ROP GUANINE NUCLEOTIDE EXCHANGE FACTOR 14"/>
    <property type="match status" value="1"/>
</dbReference>
<proteinExistence type="predicted"/>
<dbReference type="Pfam" id="PF03759">
    <property type="entry name" value="PRONE"/>
    <property type="match status" value="1"/>
</dbReference>
<dbReference type="EMBL" id="JAXQNO010000001">
    <property type="protein sequence ID" value="KAK4803729.1"/>
    <property type="molecule type" value="Genomic_DNA"/>
</dbReference>
<keyword evidence="1 2" id="KW-0344">Guanine-nucleotide releasing factor</keyword>
<name>A0AAN7MEE0_TRANT</name>
<protein>
    <recommendedName>
        <fullName evidence="4">PRONE domain-containing protein</fullName>
    </recommendedName>
</protein>
<dbReference type="PANTHER" id="PTHR33101">
    <property type="entry name" value="ROP GUANINE NUCLEOTIDE EXCHANGE FACTOR 1"/>
    <property type="match status" value="1"/>
</dbReference>